<evidence type="ECO:0000313" key="3">
    <source>
        <dbReference type="Proteomes" id="UP000468766"/>
    </source>
</evidence>
<feature type="domain" description="Domain X" evidence="1">
    <location>
        <begin position="301"/>
        <end position="374"/>
    </location>
</feature>
<proteinExistence type="predicted"/>
<dbReference type="GO" id="GO:0006397">
    <property type="term" value="P:mRNA processing"/>
    <property type="evidence" value="ECO:0007669"/>
    <property type="project" value="InterPro"/>
</dbReference>
<evidence type="ECO:0000313" key="2">
    <source>
        <dbReference type="EMBL" id="KAB2953919.1"/>
    </source>
</evidence>
<dbReference type="PANTHER" id="PTHR34047:SF8">
    <property type="entry name" value="PROTEIN YKFC"/>
    <property type="match status" value="1"/>
</dbReference>
<reference evidence="2 3" key="1">
    <citation type="submission" date="2019-10" db="EMBL/GenBank/DDBJ databases">
        <title>Whole-genome sequence of the extremophile Heliorestis acidaminivorans DSM 24790.</title>
        <authorList>
            <person name="Kyndt J.A."/>
            <person name="Meyer T.E."/>
        </authorList>
    </citation>
    <scope>NUCLEOTIDE SEQUENCE [LARGE SCALE GENOMIC DNA]</scope>
    <source>
        <strain evidence="2 3">DSM 24790</strain>
    </source>
</reference>
<name>A0A6I0EWC8_9FIRM</name>
<dbReference type="Pfam" id="PF01348">
    <property type="entry name" value="Intron_maturas2"/>
    <property type="match status" value="1"/>
</dbReference>
<protein>
    <recommendedName>
        <fullName evidence="1">Domain X domain-containing protein</fullName>
    </recommendedName>
</protein>
<dbReference type="InterPro" id="IPR024937">
    <property type="entry name" value="Domain_X"/>
</dbReference>
<sequence length="388" mass="45935">MEVCVMQKAEVILSILGERSINDRNYKFERIYRNFFNEDFYLLAYKKLLTTNIAYKYEKKPLDKEVIKDLITNMKNEKYKFLFTSKQEDFGLNHKVSLLMEITKEILKKIYSPIFIESPSAYEVKKSPFEALAEIKKNGLNKNWAIEGNLQDIRSKLDVNILATFLKDKINDGRMIELIKTIFTSPYKMPMLEEIYFSYFDSFLANMTNEKLYYSRYEDQFLFLIEGTKEIAQRLENTIKAYFSAIYLQDLPGRLINLNDQKIFFLDYEIFISSKNTNVQGSCNLIVPTSVINEKIKAFTAHGKAIHCHNRMNLPIAEIVKIYDQEIKAFYQYYALADDVKRKIKKFKYYHYQSLLKTIARKEKGTISKVKKKYLLSYKDNGYYFVCK</sequence>
<dbReference type="InterPro" id="IPR051083">
    <property type="entry name" value="GrpII_Intron_Splice-Mob/Def"/>
</dbReference>
<organism evidence="2 3">
    <name type="scientific">Heliorestis acidaminivorans</name>
    <dbReference type="NCBI Taxonomy" id="553427"/>
    <lineage>
        <taxon>Bacteria</taxon>
        <taxon>Bacillati</taxon>
        <taxon>Bacillota</taxon>
        <taxon>Clostridia</taxon>
        <taxon>Eubacteriales</taxon>
        <taxon>Heliobacteriaceae</taxon>
        <taxon>Heliorestis</taxon>
    </lineage>
</organism>
<dbReference type="EMBL" id="WBXO01000002">
    <property type="protein sequence ID" value="KAB2953919.1"/>
    <property type="molecule type" value="Genomic_DNA"/>
</dbReference>
<evidence type="ECO:0000259" key="1">
    <source>
        <dbReference type="Pfam" id="PF01348"/>
    </source>
</evidence>
<accession>A0A6I0EWC8</accession>
<dbReference type="Proteomes" id="UP000468766">
    <property type="component" value="Unassembled WGS sequence"/>
</dbReference>
<keyword evidence="3" id="KW-1185">Reference proteome</keyword>
<gene>
    <name evidence="2" type="ORF">F9B85_04760</name>
</gene>
<comment type="caution">
    <text evidence="2">The sequence shown here is derived from an EMBL/GenBank/DDBJ whole genome shotgun (WGS) entry which is preliminary data.</text>
</comment>
<dbReference type="PANTHER" id="PTHR34047">
    <property type="entry name" value="NUCLEAR INTRON MATURASE 1, MITOCHONDRIAL-RELATED"/>
    <property type="match status" value="1"/>
</dbReference>
<dbReference type="GO" id="GO:0005737">
    <property type="term" value="C:cytoplasm"/>
    <property type="evidence" value="ECO:0007669"/>
    <property type="project" value="UniProtKB-ARBA"/>
</dbReference>
<dbReference type="OrthoDB" id="9793236at2"/>
<dbReference type="AlphaFoldDB" id="A0A6I0EWC8"/>